<gene>
    <name evidence="10" type="ORF">OTU49_010413</name>
</gene>
<reference evidence="10 11" key="1">
    <citation type="journal article" date="2024" name="BMC Genomics">
        <title>Genome assembly of redclaw crayfish (Cherax quadricarinatus) provides insights into its immune adaptation and hypoxia tolerance.</title>
        <authorList>
            <person name="Liu Z."/>
            <person name="Zheng J."/>
            <person name="Li H."/>
            <person name="Fang K."/>
            <person name="Wang S."/>
            <person name="He J."/>
            <person name="Zhou D."/>
            <person name="Weng S."/>
            <person name="Chi M."/>
            <person name="Gu Z."/>
            <person name="He J."/>
            <person name="Li F."/>
            <person name="Wang M."/>
        </authorList>
    </citation>
    <scope>NUCLEOTIDE SEQUENCE [LARGE SCALE GENOMIC DNA]</scope>
    <source>
        <strain evidence="10">ZL_2023a</strain>
    </source>
</reference>
<feature type="region of interest" description="Disordered" evidence="8">
    <location>
        <begin position="484"/>
        <end position="566"/>
    </location>
</feature>
<evidence type="ECO:0000256" key="8">
    <source>
        <dbReference type="SAM" id="MobiDB-lite"/>
    </source>
</evidence>
<proteinExistence type="predicted"/>
<evidence type="ECO:0000256" key="5">
    <source>
        <dbReference type="ARBA" id="ARBA00022833"/>
    </source>
</evidence>
<keyword evidence="3" id="KW-0677">Repeat</keyword>
<feature type="domain" description="C2H2-type" evidence="9">
    <location>
        <begin position="1119"/>
        <end position="1149"/>
    </location>
</feature>
<feature type="region of interest" description="Disordered" evidence="8">
    <location>
        <begin position="1546"/>
        <end position="1565"/>
    </location>
</feature>
<evidence type="ECO:0000256" key="2">
    <source>
        <dbReference type="ARBA" id="ARBA00022723"/>
    </source>
</evidence>
<dbReference type="Gene3D" id="3.30.160.60">
    <property type="entry name" value="Classic Zinc Finger"/>
    <property type="match status" value="4"/>
</dbReference>
<dbReference type="InterPro" id="IPR036236">
    <property type="entry name" value="Znf_C2H2_sf"/>
</dbReference>
<dbReference type="SMART" id="SM00355">
    <property type="entry name" value="ZnF_C2H2"/>
    <property type="match status" value="15"/>
</dbReference>
<feature type="domain" description="C2H2-type" evidence="9">
    <location>
        <begin position="1724"/>
        <end position="1751"/>
    </location>
</feature>
<protein>
    <recommendedName>
        <fullName evidence="9">C2H2-type domain-containing protein</fullName>
    </recommendedName>
</protein>
<evidence type="ECO:0000256" key="6">
    <source>
        <dbReference type="ARBA" id="ARBA00023242"/>
    </source>
</evidence>
<feature type="domain" description="C2H2-type" evidence="9">
    <location>
        <begin position="1178"/>
        <end position="1205"/>
    </location>
</feature>
<dbReference type="InterPro" id="IPR050888">
    <property type="entry name" value="ZnF_C2H2-type_TF"/>
</dbReference>
<evidence type="ECO:0000256" key="3">
    <source>
        <dbReference type="ARBA" id="ARBA00022737"/>
    </source>
</evidence>
<feature type="region of interest" description="Disordered" evidence="8">
    <location>
        <begin position="1821"/>
        <end position="1853"/>
    </location>
</feature>
<name>A0AAW0WEK9_CHEQU</name>
<evidence type="ECO:0000313" key="11">
    <source>
        <dbReference type="Proteomes" id="UP001445076"/>
    </source>
</evidence>
<dbReference type="PROSITE" id="PS00028">
    <property type="entry name" value="ZINC_FINGER_C2H2_1"/>
    <property type="match status" value="10"/>
</dbReference>
<keyword evidence="5" id="KW-0862">Zinc</keyword>
<feature type="compositionally biased region" description="Acidic residues" evidence="8">
    <location>
        <begin position="1323"/>
        <end position="1332"/>
    </location>
</feature>
<feature type="domain" description="C2H2-type" evidence="9">
    <location>
        <begin position="1344"/>
        <end position="1372"/>
    </location>
</feature>
<evidence type="ECO:0000256" key="4">
    <source>
        <dbReference type="ARBA" id="ARBA00022771"/>
    </source>
</evidence>
<feature type="compositionally biased region" description="Polar residues" evidence="8">
    <location>
        <begin position="1283"/>
        <end position="1292"/>
    </location>
</feature>
<keyword evidence="2" id="KW-0479">Metal-binding</keyword>
<feature type="compositionally biased region" description="Basic and acidic residues" evidence="8">
    <location>
        <begin position="1313"/>
        <end position="1322"/>
    </location>
</feature>
<dbReference type="GO" id="GO:0005634">
    <property type="term" value="C:nucleus"/>
    <property type="evidence" value="ECO:0007669"/>
    <property type="project" value="UniProtKB-SubCell"/>
</dbReference>
<feature type="region of interest" description="Disordered" evidence="8">
    <location>
        <begin position="1283"/>
        <end position="1334"/>
    </location>
</feature>
<dbReference type="InterPro" id="IPR013087">
    <property type="entry name" value="Znf_C2H2_type"/>
</dbReference>
<feature type="region of interest" description="Disordered" evidence="8">
    <location>
        <begin position="980"/>
        <end position="1021"/>
    </location>
</feature>
<sequence length="1853" mass="203710">MADYSSPPLQDGGELGQMASTTSASGRLLQSDCNVPDSLVSAASPSGHLLQMECKGPDPLVSAATHSGHILQTECRVADPLVSAATPSGHLLHMECDVPDPLVSATSPSGHLLQMECDVPDPLVSPTSPADHVLQTECKVPDPLVSAASPSGHLLQLECNVPDPLVSAASSSGHLLQMECDMPDPLVSAASPSAHLLQMECSVPDPVVSCHEFPNQGPALPKDLQEQGPVLPKDLGEQEEQTLPKGKPKHGPTLSLQTPVASAIHTMSLLQPDDLLVSEISSRLTTEVASFGLERTSVGEDAQATKSFPLDEALGKASDPLELHLPLTSDTSEKTFVGSELCKKILSSVTETSEVPGRSSAETDKSTDPIAATTEKLGSVVGATSHEKSIGIAGSELSVSVAKCVSVVSAQTDKPLVGAKSSEEYPSDSSLLSEQTPSNVVGQLQKSSAIDWVSTQPCLTLDTVEDSHLLKPFSLSEDELVSPLDSMKKSTSQPVASSDQSTLPPVSKDVISPLPSTKNSSSVITVDKKLPCSSSQSSENDKSTSVLPLQKDELPPGVSGSSGSQDIQECFQVRSKSHDNTCDTENGCELNLGADVSSEDKIVSEGLSCMNRMSEESEVVNSEQEMQADEPGECWNDVDSSREAAASGTLPLIVDTHTLSQADDEHSSVITNSVAHSNLISSSVLSSPQSGASNVDTVPLLETEPLQPVTIGSSLQPLEEVQEASVLDDPSFAADLALIDSSADEADSIGGLVINSVIGAADGVVDFHPDEEMETDRELTDISASAPQIVEGSCDNDSSDETGPSAKRMRFENGISDSEDKVQGTKKVIIKVTPVKNGHGLWDAHKLQEILLAKGTILLRLHASTDSYEMFEPDKDEKEVDFTGIIAEAKDEEHDHILGLANLEPDADVYDPLAIGATHASEHASPPHYNRPFPHSRGRSTALQPAMSRPGFRHLQSPPHPHYYMKHEVLGLPPPLEFEEPQLGTADWSGMDTPIVASPEPQDPPDPPTVETTSSPSPKPVLVRKRVKKPDRVIRLKKVCEQCGKAFNKSSKYLQHLRIHRPVQQCDKCSFKTKDVKRFRMHVISHKKANPEVRCNICSELFATDVTQRIHKKKIHNVHACKYCYTDYDSESKLVNHLKQEHGHIKEKKGYVEPGEDEYIKPINIFLDPPPTNEKRQFVCRLCNKETRNKYQLKIHIAQHLGVSSNKISDDFLLTQDIDNLIREGGLCPSISSQDVKLENLIPICSMEMSAIQKKLDASSEGNSIQSLKSASKKEISTLNSYHSMKRSVSSPSMPPVTKPFSDSYPGDTLLPDIKKEPKEESSNEQESDMDQEGSLHAEDCAVFRCGLCDLNFYTPNDLYHHAVNVHQNPKQSQSFKQVNIPKRMKPSIPCDLCDAMCKSTKALRAHHRVKHRKIFTCPACHVSHKCINKLLRHQKQIHKNKIRCRFQCSALFDTEAENIAHCKEVHKKVVKKLECPYCEVEYQYEGNLINHLEKCKNCPPERRPVHVCGNCDEILANIKKYNEHIKNCLLKRRDLNKWIKPEKETLPKNKGKSSSRGTVDYKECLDTNDNGKSKLSKKYKRSLEAEEQTDTVKSSKCKIGPQKCKYCPNKFADKDGAINHILAVHRNIITRMITEPQMCEVCGMIFKNPLCLCKHISKHYSDLGMWDVLVPPDILDVVKVRSYCWVCKSTLKGKMLHHTKMRNENIDKLLASEGLDLQETERFHCSKCDQLFPTRSGFWKHVKGHLSNLPKWLHQISGPSSSDNLSVKGTYECSECSLKFTNNSELYRHVAVHFLEPYSDDGYEIDNIRDEDGNIFERIDSGNEAADDEEEEEEGDNFDLEGFMNPDAKYKL</sequence>
<comment type="caution">
    <text evidence="10">The sequence shown here is derived from an EMBL/GenBank/DDBJ whole genome shotgun (WGS) entry which is preliminary data.</text>
</comment>
<feature type="compositionally biased region" description="Acidic residues" evidence="8">
    <location>
        <begin position="1826"/>
        <end position="1840"/>
    </location>
</feature>
<dbReference type="SUPFAM" id="SSF57667">
    <property type="entry name" value="beta-beta-alpha zinc fingers"/>
    <property type="match status" value="3"/>
</dbReference>
<feature type="compositionally biased region" description="Polar residues" evidence="8">
    <location>
        <begin position="489"/>
        <end position="504"/>
    </location>
</feature>
<dbReference type="GO" id="GO:0008270">
    <property type="term" value="F:zinc ion binding"/>
    <property type="evidence" value="ECO:0007669"/>
    <property type="project" value="UniProtKB-KW"/>
</dbReference>
<feature type="compositionally biased region" description="Polar residues" evidence="8">
    <location>
        <begin position="532"/>
        <end position="547"/>
    </location>
</feature>
<dbReference type="Proteomes" id="UP001445076">
    <property type="component" value="Unassembled WGS sequence"/>
</dbReference>
<feature type="region of interest" description="Disordered" evidence="8">
    <location>
        <begin position="920"/>
        <end position="944"/>
    </location>
</feature>
<keyword evidence="11" id="KW-1185">Reference proteome</keyword>
<organism evidence="10 11">
    <name type="scientific">Cherax quadricarinatus</name>
    <name type="common">Australian red claw crayfish</name>
    <dbReference type="NCBI Taxonomy" id="27406"/>
    <lineage>
        <taxon>Eukaryota</taxon>
        <taxon>Metazoa</taxon>
        <taxon>Ecdysozoa</taxon>
        <taxon>Arthropoda</taxon>
        <taxon>Crustacea</taxon>
        <taxon>Multicrustacea</taxon>
        <taxon>Malacostraca</taxon>
        <taxon>Eumalacostraca</taxon>
        <taxon>Eucarida</taxon>
        <taxon>Decapoda</taxon>
        <taxon>Pleocyemata</taxon>
        <taxon>Astacidea</taxon>
        <taxon>Parastacoidea</taxon>
        <taxon>Parastacidae</taxon>
        <taxon>Cherax</taxon>
    </lineage>
</organism>
<feature type="domain" description="C2H2-type" evidence="9">
    <location>
        <begin position="1772"/>
        <end position="1799"/>
    </location>
</feature>
<comment type="subcellular location">
    <subcellularLocation>
        <location evidence="1">Nucleus</location>
    </subcellularLocation>
</comment>
<feature type="compositionally biased region" description="Polar residues" evidence="8">
    <location>
        <begin position="514"/>
        <end position="524"/>
    </location>
</feature>
<keyword evidence="6" id="KW-0539">Nucleus</keyword>
<evidence type="ECO:0000256" key="1">
    <source>
        <dbReference type="ARBA" id="ARBA00004123"/>
    </source>
</evidence>
<dbReference type="EMBL" id="JARKIK010000080">
    <property type="protein sequence ID" value="KAK8726189.1"/>
    <property type="molecule type" value="Genomic_DNA"/>
</dbReference>
<feature type="domain" description="C2H2-type" evidence="9">
    <location>
        <begin position="1038"/>
        <end position="1065"/>
    </location>
</feature>
<accession>A0AAW0WEK9</accession>
<evidence type="ECO:0000259" key="9">
    <source>
        <dbReference type="PROSITE" id="PS50157"/>
    </source>
</evidence>
<dbReference type="Pfam" id="PF00096">
    <property type="entry name" value="zf-C2H2"/>
    <property type="match status" value="2"/>
</dbReference>
<keyword evidence="4 7" id="KW-0863">Zinc-finger</keyword>
<evidence type="ECO:0000313" key="10">
    <source>
        <dbReference type="EMBL" id="KAK8726189.1"/>
    </source>
</evidence>
<dbReference type="PROSITE" id="PS50157">
    <property type="entry name" value="ZINC_FINGER_C2H2_2"/>
    <property type="match status" value="6"/>
</dbReference>
<dbReference type="PANTHER" id="PTHR24406">
    <property type="entry name" value="TRANSCRIPTIONAL REPRESSOR CTCFL-RELATED"/>
    <property type="match status" value="1"/>
</dbReference>
<evidence type="ECO:0000256" key="7">
    <source>
        <dbReference type="PROSITE-ProRule" id="PRU00042"/>
    </source>
</evidence>
<feature type="region of interest" description="Disordered" evidence="8">
    <location>
        <begin position="1"/>
        <end position="23"/>
    </location>
</feature>